<dbReference type="InterPro" id="IPR000182">
    <property type="entry name" value="GNAT_dom"/>
</dbReference>
<dbReference type="PANTHER" id="PTHR43792">
    <property type="entry name" value="GNAT FAMILY, PUTATIVE (AFU_ORTHOLOGUE AFUA_3G00765)-RELATED-RELATED"/>
    <property type="match status" value="1"/>
</dbReference>
<dbReference type="RefSeq" id="WP_185732677.1">
    <property type="nucleotide sequence ID" value="NZ_BHYK01000010.1"/>
</dbReference>
<evidence type="ECO:0000313" key="3">
    <source>
        <dbReference type="Proteomes" id="UP000287872"/>
    </source>
</evidence>
<reference evidence="2 3" key="1">
    <citation type="submission" date="2018-11" db="EMBL/GenBank/DDBJ databases">
        <title>Genome sequencing and assembly of Clostridium tagluense strain A121.</title>
        <authorList>
            <person name="Murakami T."/>
            <person name="Segawa T."/>
            <person name="Shcherbakova V.A."/>
            <person name="Mori H."/>
            <person name="Yoshimura Y."/>
        </authorList>
    </citation>
    <scope>NUCLEOTIDE SEQUENCE [LARGE SCALE GENOMIC DNA]</scope>
    <source>
        <strain evidence="2 3">A121</strain>
    </source>
</reference>
<dbReference type="GO" id="GO:0016747">
    <property type="term" value="F:acyltransferase activity, transferring groups other than amino-acyl groups"/>
    <property type="evidence" value="ECO:0007669"/>
    <property type="project" value="InterPro"/>
</dbReference>
<dbReference type="InterPro" id="IPR051531">
    <property type="entry name" value="N-acetyltransferase"/>
</dbReference>
<accession>A0A401ULZ5</accession>
<dbReference type="Proteomes" id="UP000287872">
    <property type="component" value="Unassembled WGS sequence"/>
</dbReference>
<dbReference type="AlphaFoldDB" id="A0A401ULZ5"/>
<keyword evidence="3" id="KW-1185">Reference proteome</keyword>
<dbReference type="PROSITE" id="PS51186">
    <property type="entry name" value="GNAT"/>
    <property type="match status" value="1"/>
</dbReference>
<keyword evidence="2" id="KW-0808">Transferase</keyword>
<gene>
    <name evidence="2" type="ORF">Ctaglu_21710</name>
</gene>
<dbReference type="Gene3D" id="3.40.630.30">
    <property type="match status" value="1"/>
</dbReference>
<evidence type="ECO:0000313" key="2">
    <source>
        <dbReference type="EMBL" id="GCD10548.1"/>
    </source>
</evidence>
<protein>
    <submittedName>
        <fullName evidence="2">N-acetyltransferase</fullName>
    </submittedName>
</protein>
<feature type="domain" description="N-acetyltransferase" evidence="1">
    <location>
        <begin position="10"/>
        <end position="171"/>
    </location>
</feature>
<sequence>MTIQIETERLILKNYCENDLENIYRLKSEPLVWKFSTKIATNKIEDSKSSLESLLKNYDKNKRDFQALFLKKSGKYIGEAGILTFNNQNNRAVVGYNLLPEYWNKGYATEITKALVKYLFEDTKTERIEALALDSNTASRKVLEKSGFVLEGLLRNFAYINNRYFNVCYFGMIRHDYIIEDISQLPDLLFNQKW</sequence>
<evidence type="ECO:0000259" key="1">
    <source>
        <dbReference type="PROSITE" id="PS51186"/>
    </source>
</evidence>
<name>A0A401ULZ5_9CLOT</name>
<dbReference type="InterPro" id="IPR016181">
    <property type="entry name" value="Acyl_CoA_acyltransferase"/>
</dbReference>
<dbReference type="SUPFAM" id="SSF55729">
    <property type="entry name" value="Acyl-CoA N-acyltransferases (Nat)"/>
    <property type="match status" value="1"/>
</dbReference>
<dbReference type="Pfam" id="PF13302">
    <property type="entry name" value="Acetyltransf_3"/>
    <property type="match status" value="1"/>
</dbReference>
<organism evidence="2 3">
    <name type="scientific">Clostridium tagluense</name>
    <dbReference type="NCBI Taxonomy" id="360422"/>
    <lineage>
        <taxon>Bacteria</taxon>
        <taxon>Bacillati</taxon>
        <taxon>Bacillota</taxon>
        <taxon>Clostridia</taxon>
        <taxon>Eubacteriales</taxon>
        <taxon>Clostridiaceae</taxon>
        <taxon>Clostridium</taxon>
    </lineage>
</organism>
<dbReference type="EMBL" id="BHYK01000010">
    <property type="protein sequence ID" value="GCD10548.1"/>
    <property type="molecule type" value="Genomic_DNA"/>
</dbReference>
<comment type="caution">
    <text evidence="2">The sequence shown here is derived from an EMBL/GenBank/DDBJ whole genome shotgun (WGS) entry which is preliminary data.</text>
</comment>
<proteinExistence type="predicted"/>